<dbReference type="Gene3D" id="3.90.550.10">
    <property type="entry name" value="Spore Coat Polysaccharide Biosynthesis Protein SpsA, Chain A"/>
    <property type="match status" value="1"/>
</dbReference>
<accession>X1UGW1</accession>
<sequence>MNYNDIKVSVIITTYNRFNLAKRAINSVLLQTYKPLEIIVVEDGSNSGIDKWLENKDVKYVRRFKNKGTSAARNTGIKLAAGNFIAFLDDDDVWKPERLEKQVKLLNSL</sequence>
<dbReference type="AlphaFoldDB" id="X1UGW1"/>
<feature type="non-terminal residue" evidence="2">
    <location>
        <position position="109"/>
    </location>
</feature>
<dbReference type="GO" id="GO:0016758">
    <property type="term" value="F:hexosyltransferase activity"/>
    <property type="evidence" value="ECO:0007669"/>
    <property type="project" value="UniProtKB-ARBA"/>
</dbReference>
<dbReference type="SUPFAM" id="SSF53448">
    <property type="entry name" value="Nucleotide-diphospho-sugar transferases"/>
    <property type="match status" value="1"/>
</dbReference>
<evidence type="ECO:0000313" key="2">
    <source>
        <dbReference type="EMBL" id="GAJ16728.1"/>
    </source>
</evidence>
<dbReference type="InterPro" id="IPR001173">
    <property type="entry name" value="Glyco_trans_2-like"/>
</dbReference>
<dbReference type="CDD" id="cd00761">
    <property type="entry name" value="Glyco_tranf_GTA_type"/>
    <property type="match status" value="1"/>
</dbReference>
<feature type="domain" description="Glycosyltransferase 2-like" evidence="1">
    <location>
        <begin position="9"/>
        <end position="107"/>
    </location>
</feature>
<dbReference type="InterPro" id="IPR029044">
    <property type="entry name" value="Nucleotide-diphossugar_trans"/>
</dbReference>
<reference evidence="2" key="1">
    <citation type="journal article" date="2014" name="Front. Microbiol.">
        <title>High frequency of phylogenetically diverse reductive dehalogenase-homologous genes in deep subseafloor sedimentary metagenomes.</title>
        <authorList>
            <person name="Kawai M."/>
            <person name="Futagami T."/>
            <person name="Toyoda A."/>
            <person name="Takaki Y."/>
            <person name="Nishi S."/>
            <person name="Hori S."/>
            <person name="Arai W."/>
            <person name="Tsubouchi T."/>
            <person name="Morono Y."/>
            <person name="Uchiyama I."/>
            <person name="Ito T."/>
            <person name="Fujiyama A."/>
            <person name="Inagaki F."/>
            <person name="Takami H."/>
        </authorList>
    </citation>
    <scope>NUCLEOTIDE SEQUENCE</scope>
    <source>
        <strain evidence="2">Expedition CK06-06</strain>
    </source>
</reference>
<dbReference type="PANTHER" id="PTHR22916:SF3">
    <property type="entry name" value="UDP-GLCNAC:BETAGAL BETA-1,3-N-ACETYLGLUCOSAMINYLTRANSFERASE-LIKE PROTEIN 1"/>
    <property type="match status" value="1"/>
</dbReference>
<dbReference type="Pfam" id="PF00535">
    <property type="entry name" value="Glycos_transf_2"/>
    <property type="match status" value="1"/>
</dbReference>
<proteinExistence type="predicted"/>
<gene>
    <name evidence="2" type="ORF">S12H4_59466</name>
</gene>
<dbReference type="PANTHER" id="PTHR22916">
    <property type="entry name" value="GLYCOSYLTRANSFERASE"/>
    <property type="match status" value="1"/>
</dbReference>
<evidence type="ECO:0000259" key="1">
    <source>
        <dbReference type="Pfam" id="PF00535"/>
    </source>
</evidence>
<dbReference type="EMBL" id="BARW01038869">
    <property type="protein sequence ID" value="GAJ16728.1"/>
    <property type="molecule type" value="Genomic_DNA"/>
</dbReference>
<name>X1UGW1_9ZZZZ</name>
<organism evidence="2">
    <name type="scientific">marine sediment metagenome</name>
    <dbReference type="NCBI Taxonomy" id="412755"/>
    <lineage>
        <taxon>unclassified sequences</taxon>
        <taxon>metagenomes</taxon>
        <taxon>ecological metagenomes</taxon>
    </lineage>
</organism>
<comment type="caution">
    <text evidence="2">The sequence shown here is derived from an EMBL/GenBank/DDBJ whole genome shotgun (WGS) entry which is preliminary data.</text>
</comment>
<protein>
    <recommendedName>
        <fullName evidence="1">Glycosyltransferase 2-like domain-containing protein</fullName>
    </recommendedName>
</protein>